<reference evidence="4" key="1">
    <citation type="submission" date="2016-06" db="UniProtKB">
        <authorList>
            <consortium name="WormBaseParasite"/>
        </authorList>
    </citation>
    <scope>IDENTIFICATION</scope>
</reference>
<dbReference type="Proteomes" id="UP000279833">
    <property type="component" value="Unassembled WGS sequence"/>
</dbReference>
<evidence type="ECO:0000313" key="4">
    <source>
        <dbReference type="WBParaSite" id="SCUD_0000765301-mRNA-1"/>
    </source>
</evidence>
<accession>A0A183JY51</accession>
<evidence type="ECO:0000313" key="3">
    <source>
        <dbReference type="Proteomes" id="UP000279833"/>
    </source>
</evidence>
<name>A0A183JY51_9TREM</name>
<sequence>MLFHILLVRCGLFDWYINSVCSKYNDSYRKGSDWCSGLNWLS</sequence>
<organism evidence="4">
    <name type="scientific">Schistosoma curassoni</name>
    <dbReference type="NCBI Taxonomy" id="6186"/>
    <lineage>
        <taxon>Eukaryota</taxon>
        <taxon>Metazoa</taxon>
        <taxon>Spiralia</taxon>
        <taxon>Lophotrochozoa</taxon>
        <taxon>Platyhelminthes</taxon>
        <taxon>Trematoda</taxon>
        <taxon>Digenea</taxon>
        <taxon>Strigeidida</taxon>
        <taxon>Schistosomatoidea</taxon>
        <taxon>Schistosomatidae</taxon>
        <taxon>Schistosoma</taxon>
    </lineage>
</organism>
<evidence type="ECO:0000256" key="1">
    <source>
        <dbReference type="SAM" id="SignalP"/>
    </source>
</evidence>
<reference evidence="2 3" key="2">
    <citation type="submission" date="2018-11" db="EMBL/GenBank/DDBJ databases">
        <authorList>
            <consortium name="Pathogen Informatics"/>
        </authorList>
    </citation>
    <scope>NUCLEOTIDE SEQUENCE [LARGE SCALE GENOMIC DNA]</scope>
    <source>
        <strain evidence="2">Dakar</strain>
        <strain evidence="3">Dakar, Senegal</strain>
    </source>
</reference>
<dbReference type="AlphaFoldDB" id="A0A183JY51"/>
<keyword evidence="3" id="KW-1185">Reference proteome</keyword>
<protein>
    <submittedName>
        <fullName evidence="2 4">Uncharacterized protein</fullName>
    </submittedName>
</protein>
<evidence type="ECO:0000313" key="2">
    <source>
        <dbReference type="EMBL" id="VDP27225.1"/>
    </source>
</evidence>
<keyword evidence="1" id="KW-0732">Signal</keyword>
<feature type="chain" id="PRO_5043140689" evidence="1">
    <location>
        <begin position="23"/>
        <end position="42"/>
    </location>
</feature>
<dbReference type="WBParaSite" id="SCUD_0000765301-mRNA-1">
    <property type="protein sequence ID" value="SCUD_0000765301-mRNA-1"/>
    <property type="gene ID" value="SCUD_0000765301"/>
</dbReference>
<gene>
    <name evidence="2" type="ORF">SCUD_LOCUS7653</name>
</gene>
<proteinExistence type="predicted"/>
<feature type="signal peptide" evidence="1">
    <location>
        <begin position="1"/>
        <end position="22"/>
    </location>
</feature>
<dbReference type="EMBL" id="UZAK01032422">
    <property type="protein sequence ID" value="VDP27225.1"/>
    <property type="molecule type" value="Genomic_DNA"/>
</dbReference>